<dbReference type="EMBL" id="RAPN01000001">
    <property type="protein sequence ID" value="RKD92488.1"/>
    <property type="molecule type" value="Genomic_DNA"/>
</dbReference>
<gene>
    <name evidence="1" type="ORF">BC643_2861</name>
</gene>
<dbReference type="AlphaFoldDB" id="A0A419WAJ5"/>
<protein>
    <submittedName>
        <fullName evidence="1">Protein involved in gliding motility GldH</fullName>
    </submittedName>
</protein>
<dbReference type="InterPro" id="IPR020018">
    <property type="entry name" value="Motility-assoc_lipoprot_GldH"/>
</dbReference>
<accession>A0A419WAJ5</accession>
<dbReference type="Proteomes" id="UP000283387">
    <property type="component" value="Unassembled WGS sequence"/>
</dbReference>
<evidence type="ECO:0000313" key="2">
    <source>
        <dbReference type="Proteomes" id="UP000283387"/>
    </source>
</evidence>
<name>A0A419WAJ5_9BACT</name>
<reference evidence="1 2" key="1">
    <citation type="submission" date="2018-09" db="EMBL/GenBank/DDBJ databases">
        <title>Genomic Encyclopedia of Archaeal and Bacterial Type Strains, Phase II (KMG-II): from individual species to whole genera.</title>
        <authorList>
            <person name="Goeker M."/>
        </authorList>
    </citation>
    <scope>NUCLEOTIDE SEQUENCE [LARGE SCALE GENOMIC DNA]</scope>
    <source>
        <strain evidence="1 2">DSM 27148</strain>
    </source>
</reference>
<sequence>MKLKFWFIACISLVVLFSCDPQKEFEAYHSIQASGWNKDSLVTFSVDLENASGNHNLYINLRNSGDYEYSNVWLFVNIKSPDGSLLTDTVEFQLADPSGKWTGNGIGDLFDNQFEYKENVFFPVSGTYEFSIQQGMRSQLLKGIKDVGIRIEKRN</sequence>
<keyword evidence="2" id="KW-1185">Reference proteome</keyword>
<dbReference type="OrthoDB" id="982482at2"/>
<comment type="caution">
    <text evidence="1">The sequence shown here is derived from an EMBL/GenBank/DDBJ whole genome shotgun (WGS) entry which is preliminary data.</text>
</comment>
<dbReference type="NCBIfam" id="TIGR03511">
    <property type="entry name" value="GldH_lipo"/>
    <property type="match status" value="1"/>
</dbReference>
<dbReference type="Pfam" id="PF14109">
    <property type="entry name" value="GldH_lipo"/>
    <property type="match status" value="1"/>
</dbReference>
<organism evidence="1 2">
    <name type="scientific">Mangrovibacterium diazotrophicum</name>
    <dbReference type="NCBI Taxonomy" id="1261403"/>
    <lineage>
        <taxon>Bacteria</taxon>
        <taxon>Pseudomonadati</taxon>
        <taxon>Bacteroidota</taxon>
        <taxon>Bacteroidia</taxon>
        <taxon>Marinilabiliales</taxon>
        <taxon>Prolixibacteraceae</taxon>
        <taxon>Mangrovibacterium</taxon>
    </lineage>
</organism>
<dbReference type="RefSeq" id="WP_120273688.1">
    <property type="nucleotide sequence ID" value="NZ_RAPN01000001.1"/>
</dbReference>
<evidence type="ECO:0000313" key="1">
    <source>
        <dbReference type="EMBL" id="RKD92488.1"/>
    </source>
</evidence>
<proteinExistence type="predicted"/>
<dbReference type="PROSITE" id="PS51257">
    <property type="entry name" value="PROKAR_LIPOPROTEIN"/>
    <property type="match status" value="1"/>
</dbReference>